<keyword evidence="8" id="KW-0285">Flavoprotein</keyword>
<dbReference type="Gene3D" id="3.30.465.10">
    <property type="match status" value="1"/>
</dbReference>
<keyword evidence="13" id="KW-0560">Oxidoreductase</keyword>
<keyword evidence="11" id="KW-0133">Cell shape</keyword>
<dbReference type="GO" id="GO:0008360">
    <property type="term" value="P:regulation of cell shape"/>
    <property type="evidence" value="ECO:0007669"/>
    <property type="project" value="UniProtKB-KW"/>
</dbReference>
<dbReference type="GO" id="GO:0008762">
    <property type="term" value="F:UDP-N-acetylmuramate dehydrogenase activity"/>
    <property type="evidence" value="ECO:0007669"/>
    <property type="project" value="UniProtKB-UniRule"/>
</dbReference>
<comment type="subcellular location">
    <subcellularLocation>
        <location evidence="3">Cytoplasm</location>
    </subcellularLocation>
</comment>
<dbReference type="Pfam" id="PF02873">
    <property type="entry name" value="MurB_C"/>
    <property type="match status" value="1"/>
</dbReference>
<dbReference type="PANTHER" id="PTHR21071">
    <property type="entry name" value="UDP-N-ACETYLENOLPYRUVOYLGLUCOSAMINE REDUCTASE"/>
    <property type="match status" value="1"/>
</dbReference>
<dbReference type="SUPFAM" id="SSF56194">
    <property type="entry name" value="Uridine diphospho-N-Acetylenolpyruvylglucosamine reductase, MurB, C-terminal domain"/>
    <property type="match status" value="1"/>
</dbReference>
<dbReference type="InterPro" id="IPR016166">
    <property type="entry name" value="FAD-bd_PCMH"/>
</dbReference>
<dbReference type="AlphaFoldDB" id="A0A1F5P2V6"/>
<evidence type="ECO:0000256" key="15">
    <source>
        <dbReference type="ARBA" id="ARBA00023316"/>
    </source>
</evidence>
<dbReference type="InterPro" id="IPR011601">
    <property type="entry name" value="MurB_C"/>
</dbReference>
<evidence type="ECO:0000259" key="18">
    <source>
        <dbReference type="PROSITE" id="PS51387"/>
    </source>
</evidence>
<keyword evidence="7" id="KW-0132">Cell division</keyword>
<evidence type="ECO:0000256" key="14">
    <source>
        <dbReference type="ARBA" id="ARBA00023306"/>
    </source>
</evidence>
<evidence type="ECO:0000256" key="9">
    <source>
        <dbReference type="ARBA" id="ARBA00022827"/>
    </source>
</evidence>
<evidence type="ECO:0000256" key="11">
    <source>
        <dbReference type="ARBA" id="ARBA00022960"/>
    </source>
</evidence>
<keyword evidence="9" id="KW-0274">FAD</keyword>
<dbReference type="EC" id="1.3.1.98" evidence="5 17"/>
<evidence type="ECO:0000256" key="2">
    <source>
        <dbReference type="ARBA" id="ARBA00003921"/>
    </source>
</evidence>
<dbReference type="GO" id="GO:0051301">
    <property type="term" value="P:cell division"/>
    <property type="evidence" value="ECO:0007669"/>
    <property type="project" value="UniProtKB-KW"/>
</dbReference>
<dbReference type="InterPro" id="IPR036635">
    <property type="entry name" value="MurB_C_sf"/>
</dbReference>
<keyword evidence="10" id="KW-0521">NADP</keyword>
<dbReference type="NCBIfam" id="TIGR00179">
    <property type="entry name" value="murB"/>
    <property type="match status" value="1"/>
</dbReference>
<dbReference type="Pfam" id="PF01565">
    <property type="entry name" value="FAD_binding_4"/>
    <property type="match status" value="1"/>
</dbReference>
<keyword evidence="15" id="KW-0961">Cell wall biogenesis/degradation</keyword>
<dbReference type="UniPathway" id="UPA00219"/>
<dbReference type="HAMAP" id="MF_00037">
    <property type="entry name" value="MurB"/>
    <property type="match status" value="1"/>
</dbReference>
<evidence type="ECO:0000256" key="3">
    <source>
        <dbReference type="ARBA" id="ARBA00004496"/>
    </source>
</evidence>
<sequence>MQIKKNFLLKRFTTMAVGGPAKFFVVAKSEKDLLSALQIAKIKRLPWYVVGEGSNLIPSDSGFAGVIIQIQYSIFHIQGNVVTVGAGYNLLKFINQLNRRGLAGFEKMAGIPGSVGGAIYGSAGAYGQELKDRLVTVRIYDGRGFRTLAEGQWRFGYRGSIFKQRKDWIITEATFRLEKGDAKKLAKISRDTIKRRAIKYPPGLKCSGSYFKNLLVRDIQVPAELKTAVMFGKLPVGVLLERVGAKGMRQGGMAVASHHANLLYNAGRGRASDLKKLSTRL</sequence>
<evidence type="ECO:0000256" key="5">
    <source>
        <dbReference type="ARBA" id="ARBA00012518"/>
    </source>
</evidence>
<protein>
    <recommendedName>
        <fullName evidence="5 17">UDP-N-acetylmuramate dehydrogenase</fullName>
        <ecNumber evidence="5 17">1.3.1.98</ecNumber>
    </recommendedName>
</protein>
<dbReference type="InterPro" id="IPR016169">
    <property type="entry name" value="FAD-bd_PCMH_sub2"/>
</dbReference>
<evidence type="ECO:0000313" key="19">
    <source>
        <dbReference type="EMBL" id="OGE84201.1"/>
    </source>
</evidence>
<evidence type="ECO:0000256" key="1">
    <source>
        <dbReference type="ARBA" id="ARBA00001974"/>
    </source>
</evidence>
<organism evidence="19 20">
    <name type="scientific">Candidatus Doudnabacteria bacterium RIFCSPHIGHO2_01_FULL_49_9</name>
    <dbReference type="NCBI Taxonomy" id="1817827"/>
    <lineage>
        <taxon>Bacteria</taxon>
        <taxon>Candidatus Doudnaibacteriota</taxon>
    </lineage>
</organism>
<comment type="function">
    <text evidence="2">Cell wall formation.</text>
</comment>
<evidence type="ECO:0000256" key="10">
    <source>
        <dbReference type="ARBA" id="ARBA00022857"/>
    </source>
</evidence>
<dbReference type="GO" id="GO:0005829">
    <property type="term" value="C:cytosol"/>
    <property type="evidence" value="ECO:0007669"/>
    <property type="project" value="TreeGrafter"/>
</dbReference>
<dbReference type="Gene3D" id="3.90.78.10">
    <property type="entry name" value="UDP-N-acetylenolpyruvoylglucosamine reductase, C-terminal domain"/>
    <property type="match status" value="1"/>
</dbReference>
<dbReference type="InterPro" id="IPR006094">
    <property type="entry name" value="Oxid_FAD_bind_N"/>
</dbReference>
<keyword evidence="12" id="KW-0573">Peptidoglycan synthesis</keyword>
<dbReference type="Proteomes" id="UP000176339">
    <property type="component" value="Unassembled WGS sequence"/>
</dbReference>
<dbReference type="InterPro" id="IPR003170">
    <property type="entry name" value="MurB"/>
</dbReference>
<comment type="pathway">
    <text evidence="4">Cell wall biogenesis; peptidoglycan biosynthesis.</text>
</comment>
<reference evidence="19 20" key="1">
    <citation type="journal article" date="2016" name="Nat. Commun.">
        <title>Thousands of microbial genomes shed light on interconnected biogeochemical processes in an aquifer system.</title>
        <authorList>
            <person name="Anantharaman K."/>
            <person name="Brown C.T."/>
            <person name="Hug L.A."/>
            <person name="Sharon I."/>
            <person name="Castelle C.J."/>
            <person name="Probst A.J."/>
            <person name="Thomas B.C."/>
            <person name="Singh A."/>
            <person name="Wilkins M.J."/>
            <person name="Karaoz U."/>
            <person name="Brodie E.L."/>
            <person name="Williams K.H."/>
            <person name="Hubbard S.S."/>
            <person name="Banfield J.F."/>
        </authorList>
    </citation>
    <scope>NUCLEOTIDE SEQUENCE [LARGE SCALE GENOMIC DNA]</scope>
</reference>
<dbReference type="SUPFAM" id="SSF56176">
    <property type="entry name" value="FAD-binding/transporter-associated domain-like"/>
    <property type="match status" value="1"/>
</dbReference>
<evidence type="ECO:0000313" key="20">
    <source>
        <dbReference type="Proteomes" id="UP000176339"/>
    </source>
</evidence>
<dbReference type="GO" id="GO:0009252">
    <property type="term" value="P:peptidoglycan biosynthetic process"/>
    <property type="evidence" value="ECO:0007669"/>
    <property type="project" value="UniProtKB-UniRule"/>
</dbReference>
<keyword evidence="6" id="KW-0963">Cytoplasm</keyword>
<proteinExistence type="inferred from homology"/>
<evidence type="ECO:0000256" key="12">
    <source>
        <dbReference type="ARBA" id="ARBA00022984"/>
    </source>
</evidence>
<evidence type="ECO:0000256" key="16">
    <source>
        <dbReference type="ARBA" id="ARBA00048914"/>
    </source>
</evidence>
<dbReference type="GO" id="GO:0071555">
    <property type="term" value="P:cell wall organization"/>
    <property type="evidence" value="ECO:0007669"/>
    <property type="project" value="UniProtKB-KW"/>
</dbReference>
<evidence type="ECO:0000256" key="8">
    <source>
        <dbReference type="ARBA" id="ARBA00022630"/>
    </source>
</evidence>
<dbReference type="InterPro" id="IPR016167">
    <property type="entry name" value="FAD-bd_PCMH_sub1"/>
</dbReference>
<feature type="non-terminal residue" evidence="19">
    <location>
        <position position="281"/>
    </location>
</feature>
<gene>
    <name evidence="19" type="ORF">A2846_02475</name>
</gene>
<evidence type="ECO:0000256" key="7">
    <source>
        <dbReference type="ARBA" id="ARBA00022618"/>
    </source>
</evidence>
<evidence type="ECO:0000256" key="17">
    <source>
        <dbReference type="NCBIfam" id="TIGR00179"/>
    </source>
</evidence>
<evidence type="ECO:0000256" key="4">
    <source>
        <dbReference type="ARBA" id="ARBA00004752"/>
    </source>
</evidence>
<dbReference type="PROSITE" id="PS51387">
    <property type="entry name" value="FAD_PCMH"/>
    <property type="match status" value="1"/>
</dbReference>
<evidence type="ECO:0000256" key="6">
    <source>
        <dbReference type="ARBA" id="ARBA00022490"/>
    </source>
</evidence>
<dbReference type="PANTHER" id="PTHR21071:SF4">
    <property type="entry name" value="UDP-N-ACETYLENOLPYRUVOYLGLUCOSAMINE REDUCTASE"/>
    <property type="match status" value="1"/>
</dbReference>
<comment type="cofactor">
    <cofactor evidence="1">
        <name>FAD</name>
        <dbReference type="ChEBI" id="CHEBI:57692"/>
    </cofactor>
</comment>
<keyword evidence="14" id="KW-0131">Cell cycle</keyword>
<dbReference type="Gene3D" id="3.30.43.10">
    <property type="entry name" value="Uridine Diphospho-n-acetylenolpyruvylglucosamine Reductase, domain 2"/>
    <property type="match status" value="1"/>
</dbReference>
<comment type="catalytic activity">
    <reaction evidence="16">
        <text>UDP-N-acetyl-alpha-D-muramate + NADP(+) = UDP-N-acetyl-3-O-(1-carboxyvinyl)-alpha-D-glucosamine + NADPH + H(+)</text>
        <dbReference type="Rhea" id="RHEA:12248"/>
        <dbReference type="ChEBI" id="CHEBI:15378"/>
        <dbReference type="ChEBI" id="CHEBI:57783"/>
        <dbReference type="ChEBI" id="CHEBI:58349"/>
        <dbReference type="ChEBI" id="CHEBI:68483"/>
        <dbReference type="ChEBI" id="CHEBI:70757"/>
        <dbReference type="EC" id="1.3.1.98"/>
    </reaction>
</comment>
<name>A0A1F5P2V6_9BACT</name>
<feature type="domain" description="FAD-binding PCMH-type" evidence="18">
    <location>
        <begin position="16"/>
        <end position="180"/>
    </location>
</feature>
<dbReference type="InterPro" id="IPR036318">
    <property type="entry name" value="FAD-bd_PCMH-like_sf"/>
</dbReference>
<comment type="caution">
    <text evidence="19">The sequence shown here is derived from an EMBL/GenBank/DDBJ whole genome shotgun (WGS) entry which is preliminary data.</text>
</comment>
<dbReference type="EMBL" id="MFEN01000022">
    <property type="protein sequence ID" value="OGE84201.1"/>
    <property type="molecule type" value="Genomic_DNA"/>
</dbReference>
<dbReference type="GO" id="GO:0071949">
    <property type="term" value="F:FAD binding"/>
    <property type="evidence" value="ECO:0007669"/>
    <property type="project" value="InterPro"/>
</dbReference>
<evidence type="ECO:0000256" key="13">
    <source>
        <dbReference type="ARBA" id="ARBA00023002"/>
    </source>
</evidence>
<accession>A0A1F5P2V6</accession>